<sequence>MKHIKGFDGLRAFAVLGVMFVHLGWEPFAYGWIGVPFFFVLSGFLITGILLDNKGADARTFFSVFYARRSLRIFPLYFAYLAVVAVTCWILRLPTEGWSWFFVYLQNFYLGARHLELSPGMHLSHTWSLAVEEQFYMLWPLLVFITSRQWLKLLCVVLIGVGVVSRYWLAHNTQHVAFAPLSSNLDTLCLGALLAIAARESRARFVTQSYGSLAIGLALLVAINVWPNNTLNASNSQFMFVLALVFTGVVGIVGCSRNGLGLEWRPLAYIGRISYGLYIWHALGFGIISTALSSRWIPDLGWVVNDAVRIGLTFCLAAASFRYFEAPILRLKEKISHGPDKPEGASNTTAVV</sequence>
<evidence type="ECO:0000313" key="4">
    <source>
        <dbReference type="Proteomes" id="UP000343335"/>
    </source>
</evidence>
<protein>
    <submittedName>
        <fullName evidence="3">O-acetyltransferase OatA</fullName>
        <ecNumber evidence="3">2.3.1.-</ecNumber>
    </submittedName>
</protein>
<dbReference type="OrthoDB" id="9814807at2"/>
<evidence type="ECO:0000256" key="1">
    <source>
        <dbReference type="SAM" id="Phobius"/>
    </source>
</evidence>
<feature type="transmembrane region" description="Helical" evidence="1">
    <location>
        <begin position="175"/>
        <end position="198"/>
    </location>
</feature>
<proteinExistence type="predicted"/>
<keyword evidence="1" id="KW-1133">Transmembrane helix</keyword>
<dbReference type="InterPro" id="IPR050879">
    <property type="entry name" value="Acyltransferase_3"/>
</dbReference>
<dbReference type="RefSeq" id="WP_150663381.1">
    <property type="nucleotide sequence ID" value="NZ_CABPSA010000001.1"/>
</dbReference>
<evidence type="ECO:0000313" key="3">
    <source>
        <dbReference type="EMBL" id="VVD82771.1"/>
    </source>
</evidence>
<feature type="transmembrane region" description="Helical" evidence="1">
    <location>
        <begin position="277"/>
        <end position="297"/>
    </location>
</feature>
<dbReference type="EMBL" id="CABPSA010000001">
    <property type="protein sequence ID" value="VVD82771.1"/>
    <property type="molecule type" value="Genomic_DNA"/>
</dbReference>
<gene>
    <name evidence="3" type="primary">oatA_1</name>
    <name evidence="3" type="ORF">PCO31010_01236</name>
</gene>
<keyword evidence="3" id="KW-0012">Acyltransferase</keyword>
<feature type="domain" description="Acyltransferase 3" evidence="2">
    <location>
        <begin position="5"/>
        <end position="317"/>
    </location>
</feature>
<dbReference type="InterPro" id="IPR002656">
    <property type="entry name" value="Acyl_transf_3_dom"/>
</dbReference>
<keyword evidence="1" id="KW-0472">Membrane</keyword>
<feature type="transmembrane region" description="Helical" evidence="1">
    <location>
        <begin position="210"/>
        <end position="226"/>
    </location>
</feature>
<dbReference type="GO" id="GO:0000271">
    <property type="term" value="P:polysaccharide biosynthetic process"/>
    <property type="evidence" value="ECO:0007669"/>
    <property type="project" value="TreeGrafter"/>
</dbReference>
<organism evidence="3 4">
    <name type="scientific">Pandoraea commovens</name>
    <dbReference type="NCBI Taxonomy" id="2508289"/>
    <lineage>
        <taxon>Bacteria</taxon>
        <taxon>Pseudomonadati</taxon>
        <taxon>Pseudomonadota</taxon>
        <taxon>Betaproteobacteria</taxon>
        <taxon>Burkholderiales</taxon>
        <taxon>Burkholderiaceae</taxon>
        <taxon>Pandoraea</taxon>
    </lineage>
</organism>
<dbReference type="AlphaFoldDB" id="A0A5E4T5P1"/>
<feature type="transmembrane region" description="Helical" evidence="1">
    <location>
        <begin position="238"/>
        <end position="256"/>
    </location>
</feature>
<feature type="transmembrane region" description="Helical" evidence="1">
    <location>
        <begin position="150"/>
        <end position="169"/>
    </location>
</feature>
<dbReference type="GO" id="GO:0016020">
    <property type="term" value="C:membrane"/>
    <property type="evidence" value="ECO:0007669"/>
    <property type="project" value="TreeGrafter"/>
</dbReference>
<dbReference type="Pfam" id="PF01757">
    <property type="entry name" value="Acyl_transf_3"/>
    <property type="match status" value="1"/>
</dbReference>
<accession>A0A5E4T5P1</accession>
<feature type="transmembrane region" description="Helical" evidence="1">
    <location>
        <begin position="303"/>
        <end position="324"/>
    </location>
</feature>
<feature type="transmembrane region" description="Helical" evidence="1">
    <location>
        <begin position="7"/>
        <end position="25"/>
    </location>
</feature>
<feature type="transmembrane region" description="Helical" evidence="1">
    <location>
        <begin position="31"/>
        <end position="51"/>
    </location>
</feature>
<keyword evidence="1" id="KW-0812">Transmembrane</keyword>
<keyword evidence="3" id="KW-0808">Transferase</keyword>
<dbReference type="PANTHER" id="PTHR23028">
    <property type="entry name" value="ACETYLTRANSFERASE"/>
    <property type="match status" value="1"/>
</dbReference>
<dbReference type="GO" id="GO:0016747">
    <property type="term" value="F:acyltransferase activity, transferring groups other than amino-acyl groups"/>
    <property type="evidence" value="ECO:0007669"/>
    <property type="project" value="InterPro"/>
</dbReference>
<dbReference type="EC" id="2.3.1.-" evidence="3"/>
<evidence type="ECO:0000259" key="2">
    <source>
        <dbReference type="Pfam" id="PF01757"/>
    </source>
</evidence>
<dbReference type="Proteomes" id="UP000343335">
    <property type="component" value="Unassembled WGS sequence"/>
</dbReference>
<dbReference type="PANTHER" id="PTHR23028:SF53">
    <property type="entry name" value="ACYL_TRANSF_3 DOMAIN-CONTAINING PROTEIN"/>
    <property type="match status" value="1"/>
</dbReference>
<name>A0A5E4T5P1_9BURK</name>
<feature type="transmembrane region" description="Helical" evidence="1">
    <location>
        <begin position="71"/>
        <end position="92"/>
    </location>
</feature>
<reference evidence="3 4" key="1">
    <citation type="submission" date="2019-08" db="EMBL/GenBank/DDBJ databases">
        <authorList>
            <person name="Peeters C."/>
        </authorList>
    </citation>
    <scope>NUCLEOTIDE SEQUENCE [LARGE SCALE GENOMIC DNA]</scope>
    <source>
        <strain evidence="3 4">LMG 31010</strain>
    </source>
</reference>